<keyword evidence="8" id="KW-1185">Reference proteome</keyword>
<feature type="domain" description="RNA polymerase sigma-70 region 2" evidence="5">
    <location>
        <begin position="23"/>
        <end position="86"/>
    </location>
</feature>
<comment type="similarity">
    <text evidence="1">Belongs to the sigma-70 factor family. ECF subfamily.</text>
</comment>
<dbReference type="InterPro" id="IPR013324">
    <property type="entry name" value="RNA_pol_sigma_r3/r4-like"/>
</dbReference>
<dbReference type="CDD" id="cd06171">
    <property type="entry name" value="Sigma70_r4"/>
    <property type="match status" value="1"/>
</dbReference>
<evidence type="ECO:0000256" key="1">
    <source>
        <dbReference type="ARBA" id="ARBA00010641"/>
    </source>
</evidence>
<dbReference type="InterPro" id="IPR014284">
    <property type="entry name" value="RNA_pol_sigma-70_dom"/>
</dbReference>
<evidence type="ECO:0000259" key="5">
    <source>
        <dbReference type="Pfam" id="PF04542"/>
    </source>
</evidence>
<accession>A0ABQ3UM52</accession>
<comment type="caution">
    <text evidence="7">The sequence shown here is derived from an EMBL/GenBank/DDBJ whole genome shotgun (WGS) entry which is preliminary data.</text>
</comment>
<dbReference type="NCBIfam" id="TIGR02937">
    <property type="entry name" value="sigma70-ECF"/>
    <property type="match status" value="1"/>
</dbReference>
<dbReference type="Proteomes" id="UP000654345">
    <property type="component" value="Unassembled WGS sequence"/>
</dbReference>
<dbReference type="Gene3D" id="1.10.1740.10">
    <property type="match status" value="1"/>
</dbReference>
<gene>
    <name evidence="7" type="ORF">KSB_22790</name>
</gene>
<evidence type="ECO:0000256" key="4">
    <source>
        <dbReference type="ARBA" id="ARBA00023163"/>
    </source>
</evidence>
<dbReference type="EMBL" id="BNJG01000001">
    <property type="protein sequence ID" value="GHO53804.1"/>
    <property type="molecule type" value="Genomic_DNA"/>
</dbReference>
<evidence type="ECO:0000256" key="2">
    <source>
        <dbReference type="ARBA" id="ARBA00023015"/>
    </source>
</evidence>
<keyword evidence="4" id="KW-0804">Transcription</keyword>
<evidence type="ECO:0000259" key="6">
    <source>
        <dbReference type="Pfam" id="PF08281"/>
    </source>
</evidence>
<dbReference type="Pfam" id="PF04542">
    <property type="entry name" value="Sigma70_r2"/>
    <property type="match status" value="1"/>
</dbReference>
<keyword evidence="3" id="KW-0731">Sigma factor</keyword>
<dbReference type="InterPro" id="IPR013325">
    <property type="entry name" value="RNA_pol_sigma_r2"/>
</dbReference>
<dbReference type="PANTHER" id="PTHR43133:SF57">
    <property type="entry name" value="RNA POLYMERASE SIGMA-70 FACTOR"/>
    <property type="match status" value="1"/>
</dbReference>
<protein>
    <submittedName>
        <fullName evidence="7">RNA polymerase sigma factor</fullName>
    </submittedName>
</protein>
<dbReference type="InterPro" id="IPR036388">
    <property type="entry name" value="WH-like_DNA-bd_sf"/>
</dbReference>
<dbReference type="InterPro" id="IPR039425">
    <property type="entry name" value="RNA_pol_sigma-70-like"/>
</dbReference>
<dbReference type="RefSeq" id="WP_201370586.1">
    <property type="nucleotide sequence ID" value="NZ_BNJG01000001.1"/>
</dbReference>
<dbReference type="SUPFAM" id="SSF88659">
    <property type="entry name" value="Sigma3 and sigma4 domains of RNA polymerase sigma factors"/>
    <property type="match status" value="1"/>
</dbReference>
<dbReference type="InterPro" id="IPR007627">
    <property type="entry name" value="RNA_pol_sigma70_r2"/>
</dbReference>
<name>A0ABQ3UM52_9CHLR</name>
<dbReference type="InterPro" id="IPR013249">
    <property type="entry name" value="RNA_pol_sigma70_r4_t2"/>
</dbReference>
<keyword evidence="2" id="KW-0805">Transcription regulation</keyword>
<evidence type="ECO:0000256" key="3">
    <source>
        <dbReference type="ARBA" id="ARBA00023082"/>
    </source>
</evidence>
<reference evidence="7 8" key="1">
    <citation type="journal article" date="2021" name="Int. J. Syst. Evol. Microbiol.">
        <title>Reticulibacter mediterranei gen. nov., sp. nov., within the new family Reticulibacteraceae fam. nov., and Ktedonospora formicarum gen. nov., sp. nov., Ktedonobacter robiniae sp. nov., Dictyobacter formicarum sp. nov. and Dictyobacter arantiisoli sp. nov., belonging to the class Ktedonobacteria.</title>
        <authorList>
            <person name="Yabe S."/>
            <person name="Zheng Y."/>
            <person name="Wang C.M."/>
            <person name="Sakai Y."/>
            <person name="Abe K."/>
            <person name="Yokota A."/>
            <person name="Donadio S."/>
            <person name="Cavaletti L."/>
            <person name="Monciardini P."/>
        </authorList>
    </citation>
    <scope>NUCLEOTIDE SEQUENCE [LARGE SCALE GENOMIC DNA]</scope>
    <source>
        <strain evidence="7 8">SOSP1-30</strain>
    </source>
</reference>
<feature type="domain" description="RNA polymerase sigma factor 70 region 4 type 2" evidence="6">
    <location>
        <begin position="128"/>
        <end position="179"/>
    </location>
</feature>
<dbReference type="PANTHER" id="PTHR43133">
    <property type="entry name" value="RNA POLYMERASE ECF-TYPE SIGMA FACTO"/>
    <property type="match status" value="1"/>
</dbReference>
<evidence type="ECO:0000313" key="7">
    <source>
        <dbReference type="EMBL" id="GHO53804.1"/>
    </source>
</evidence>
<organism evidence="7 8">
    <name type="scientific">Ktedonobacter robiniae</name>
    <dbReference type="NCBI Taxonomy" id="2778365"/>
    <lineage>
        <taxon>Bacteria</taxon>
        <taxon>Bacillati</taxon>
        <taxon>Chloroflexota</taxon>
        <taxon>Ktedonobacteria</taxon>
        <taxon>Ktedonobacterales</taxon>
        <taxon>Ktedonobacteraceae</taxon>
        <taxon>Ktedonobacter</taxon>
    </lineage>
</organism>
<proteinExistence type="inferred from homology"/>
<evidence type="ECO:0000313" key="8">
    <source>
        <dbReference type="Proteomes" id="UP000654345"/>
    </source>
</evidence>
<dbReference type="SUPFAM" id="SSF88946">
    <property type="entry name" value="Sigma2 domain of RNA polymerase sigma factors"/>
    <property type="match status" value="1"/>
</dbReference>
<sequence>MDQREEGASQPGVRIANVVLQHFYEDNIGLIYRYMYSKVGNREEAEDLTSQTFMKAVHGLDQERSPQSMQNWLFRIAQTTLADYWRIHYRVPTSSLEALLEAGWEGPIDEDEDEETQTSSASSLQATEYVQRILQALPDHYRDVLIYRFLLNLSIKETARKMDLTEANVKVLQFRALRRAAELEKILVEQ</sequence>
<dbReference type="Gene3D" id="1.10.10.10">
    <property type="entry name" value="Winged helix-like DNA-binding domain superfamily/Winged helix DNA-binding domain"/>
    <property type="match status" value="1"/>
</dbReference>
<dbReference type="Pfam" id="PF08281">
    <property type="entry name" value="Sigma70_r4_2"/>
    <property type="match status" value="1"/>
</dbReference>